<keyword evidence="11" id="KW-0472">Membrane</keyword>
<evidence type="ECO:0000256" key="1">
    <source>
        <dbReference type="ARBA" id="ARBA00004170"/>
    </source>
</evidence>
<comment type="catalytic activity">
    <reaction evidence="19">
        <text>octanoyl-CoA + H2O = octanoate + CoA + H(+)</text>
        <dbReference type="Rhea" id="RHEA:30143"/>
        <dbReference type="ChEBI" id="CHEBI:15377"/>
        <dbReference type="ChEBI" id="CHEBI:15378"/>
        <dbReference type="ChEBI" id="CHEBI:25646"/>
        <dbReference type="ChEBI" id="CHEBI:57287"/>
        <dbReference type="ChEBI" id="CHEBI:57386"/>
    </reaction>
    <physiologicalReaction direction="left-to-right" evidence="19">
        <dbReference type="Rhea" id="RHEA:30144"/>
    </physiologicalReaction>
</comment>
<gene>
    <name evidence="26" type="ORF">SAMN06265174_11114</name>
</gene>
<feature type="region of interest" description="Disordered" evidence="24">
    <location>
        <begin position="1"/>
        <end position="49"/>
    </location>
</feature>
<evidence type="ECO:0000256" key="19">
    <source>
        <dbReference type="ARBA" id="ARBA00047588"/>
    </source>
</evidence>
<evidence type="ECO:0000313" key="26">
    <source>
        <dbReference type="EMBL" id="SMO88592.1"/>
    </source>
</evidence>
<organism evidence="26 27">
    <name type="scientific">Dietzia kunjamensis subsp. schimae</name>
    <dbReference type="NCBI Taxonomy" id="498198"/>
    <lineage>
        <taxon>Bacteria</taxon>
        <taxon>Bacillati</taxon>
        <taxon>Actinomycetota</taxon>
        <taxon>Actinomycetes</taxon>
        <taxon>Mycobacteriales</taxon>
        <taxon>Dietziaceae</taxon>
        <taxon>Dietzia</taxon>
    </lineage>
</organism>
<dbReference type="Proteomes" id="UP000315460">
    <property type="component" value="Unassembled WGS sequence"/>
</dbReference>
<evidence type="ECO:0000256" key="24">
    <source>
        <dbReference type="SAM" id="MobiDB-lite"/>
    </source>
</evidence>
<evidence type="ECO:0000256" key="5">
    <source>
        <dbReference type="ARBA" id="ARBA00022490"/>
    </source>
</evidence>
<proteinExistence type="inferred from homology"/>
<keyword evidence="4" id="KW-1003">Cell membrane</keyword>
<evidence type="ECO:0000256" key="2">
    <source>
        <dbReference type="ARBA" id="ARBA00004496"/>
    </source>
</evidence>
<comment type="catalytic activity">
    <reaction evidence="20">
        <text>hexadecanoyl-CoA + H2O = hexadecanoate + CoA + H(+)</text>
        <dbReference type="Rhea" id="RHEA:16645"/>
        <dbReference type="ChEBI" id="CHEBI:7896"/>
        <dbReference type="ChEBI" id="CHEBI:15377"/>
        <dbReference type="ChEBI" id="CHEBI:15378"/>
        <dbReference type="ChEBI" id="CHEBI:57287"/>
        <dbReference type="ChEBI" id="CHEBI:57379"/>
        <dbReference type="EC" id="3.1.2.2"/>
    </reaction>
    <physiologicalReaction direction="left-to-right" evidence="20">
        <dbReference type="Rhea" id="RHEA:16646"/>
    </physiologicalReaction>
</comment>
<keyword evidence="6" id="KW-0053">Apoptosis</keyword>
<dbReference type="EMBL" id="FXTG01000011">
    <property type="protein sequence ID" value="SMO88592.1"/>
    <property type="molecule type" value="Genomic_DNA"/>
</dbReference>
<keyword evidence="10" id="KW-0443">Lipid metabolism</keyword>
<dbReference type="Pfam" id="PF03061">
    <property type="entry name" value="4HBT"/>
    <property type="match status" value="1"/>
</dbReference>
<dbReference type="InterPro" id="IPR052365">
    <property type="entry name" value="THEM4/THEM5_acyl-CoA_thioest"/>
</dbReference>
<evidence type="ECO:0000256" key="15">
    <source>
        <dbReference type="ARBA" id="ARBA00038456"/>
    </source>
</evidence>
<comment type="similarity">
    <text evidence="15">Belongs to the THEM4/THEM5 thioesterase family.</text>
</comment>
<keyword evidence="27" id="KW-1185">Reference proteome</keyword>
<comment type="catalytic activity">
    <reaction evidence="22">
        <text>dodecanoyl-CoA + H2O = dodecanoate + CoA + H(+)</text>
        <dbReference type="Rhea" id="RHEA:30135"/>
        <dbReference type="ChEBI" id="CHEBI:15377"/>
        <dbReference type="ChEBI" id="CHEBI:15378"/>
        <dbReference type="ChEBI" id="CHEBI:18262"/>
        <dbReference type="ChEBI" id="CHEBI:57287"/>
        <dbReference type="ChEBI" id="CHEBI:57375"/>
    </reaction>
    <physiologicalReaction direction="left-to-right" evidence="22">
        <dbReference type="Rhea" id="RHEA:30136"/>
    </physiologicalReaction>
</comment>
<evidence type="ECO:0000256" key="8">
    <source>
        <dbReference type="ARBA" id="ARBA00022832"/>
    </source>
</evidence>
<evidence type="ECO:0000256" key="13">
    <source>
        <dbReference type="ARBA" id="ARBA00035852"/>
    </source>
</evidence>
<comment type="caution">
    <text evidence="26">The sequence shown here is derived from an EMBL/GenBank/DDBJ whole genome shotgun (WGS) entry which is preliminary data.</text>
</comment>
<comment type="catalytic activity">
    <reaction evidence="21">
        <text>decanoyl-CoA + H2O = decanoate + CoA + H(+)</text>
        <dbReference type="Rhea" id="RHEA:40059"/>
        <dbReference type="ChEBI" id="CHEBI:15377"/>
        <dbReference type="ChEBI" id="CHEBI:15378"/>
        <dbReference type="ChEBI" id="CHEBI:27689"/>
        <dbReference type="ChEBI" id="CHEBI:57287"/>
        <dbReference type="ChEBI" id="CHEBI:61430"/>
    </reaction>
    <physiologicalReaction direction="left-to-right" evidence="21">
        <dbReference type="Rhea" id="RHEA:40060"/>
    </physiologicalReaction>
</comment>
<evidence type="ECO:0000256" key="23">
    <source>
        <dbReference type="ARBA" id="ARBA00048180"/>
    </source>
</evidence>
<evidence type="ECO:0000256" key="16">
    <source>
        <dbReference type="ARBA" id="ARBA00038848"/>
    </source>
</evidence>
<dbReference type="PANTHER" id="PTHR12418:SF19">
    <property type="entry name" value="ACYL-COENZYME A THIOESTERASE THEM4"/>
    <property type="match status" value="1"/>
</dbReference>
<comment type="subcellular location">
    <subcellularLocation>
        <location evidence="3">Cell projection</location>
        <location evidence="3">Ruffle membrane</location>
    </subcellularLocation>
    <subcellularLocation>
        <location evidence="2">Cytoplasm</location>
    </subcellularLocation>
    <subcellularLocation>
        <location evidence="1">Membrane</location>
        <topology evidence="1">Peripheral membrane protein</topology>
    </subcellularLocation>
</comment>
<evidence type="ECO:0000256" key="20">
    <source>
        <dbReference type="ARBA" id="ARBA00047734"/>
    </source>
</evidence>
<evidence type="ECO:0000256" key="14">
    <source>
        <dbReference type="ARBA" id="ARBA00037002"/>
    </source>
</evidence>
<evidence type="ECO:0000256" key="18">
    <source>
        <dbReference type="ARBA" id="ARBA00043210"/>
    </source>
</evidence>
<sequence>MNEPVTADPVTVEPGTVESVTVVRRDRPTVDLGPLDPARGTGRPVDRDDDDEAGLYALVEQVRRIRALTTGGMFDTDLGPLTDRIRRVADELEAASASPEQRQEVNWRERRYASNCPIIGRSNVLAPPAEFELLDDGTLRAEMTLGLEYQGPPGCVHGGVVALLFDAALGRVNHHAGTTGMTMYLDLDYRSPTPILEPIVVTARQVRVDGRKVWSQGAVHAGDRLCATAEGLFVMPAEWVAAYRQHRDEGAVEG</sequence>
<evidence type="ECO:0000313" key="27">
    <source>
        <dbReference type="Proteomes" id="UP000315460"/>
    </source>
</evidence>
<evidence type="ECO:0000256" key="9">
    <source>
        <dbReference type="ARBA" id="ARBA00022946"/>
    </source>
</evidence>
<evidence type="ECO:0000256" key="11">
    <source>
        <dbReference type="ARBA" id="ARBA00023136"/>
    </source>
</evidence>
<evidence type="ECO:0000256" key="4">
    <source>
        <dbReference type="ARBA" id="ARBA00022475"/>
    </source>
</evidence>
<comment type="catalytic activity">
    <reaction evidence="14">
        <text>(9Z)-octadecenoyl-CoA + H2O = (9Z)-octadecenoate + CoA + H(+)</text>
        <dbReference type="Rhea" id="RHEA:40139"/>
        <dbReference type="ChEBI" id="CHEBI:15377"/>
        <dbReference type="ChEBI" id="CHEBI:15378"/>
        <dbReference type="ChEBI" id="CHEBI:30823"/>
        <dbReference type="ChEBI" id="CHEBI:57287"/>
        <dbReference type="ChEBI" id="CHEBI:57387"/>
    </reaction>
    <physiologicalReaction direction="left-to-right" evidence="14">
        <dbReference type="Rhea" id="RHEA:40140"/>
    </physiologicalReaction>
</comment>
<accession>A0ABY1N599</accession>
<evidence type="ECO:0000256" key="12">
    <source>
        <dbReference type="ARBA" id="ARBA00023273"/>
    </source>
</evidence>
<dbReference type="Gene3D" id="3.10.129.10">
    <property type="entry name" value="Hotdog Thioesterase"/>
    <property type="match status" value="1"/>
</dbReference>
<evidence type="ECO:0000256" key="3">
    <source>
        <dbReference type="ARBA" id="ARBA00004632"/>
    </source>
</evidence>
<keyword evidence="12" id="KW-0966">Cell projection</keyword>
<comment type="catalytic activity">
    <reaction evidence="23">
        <text>tetradecanoyl-CoA + H2O = tetradecanoate + CoA + H(+)</text>
        <dbReference type="Rhea" id="RHEA:40119"/>
        <dbReference type="ChEBI" id="CHEBI:15377"/>
        <dbReference type="ChEBI" id="CHEBI:15378"/>
        <dbReference type="ChEBI" id="CHEBI:30807"/>
        <dbReference type="ChEBI" id="CHEBI:57287"/>
        <dbReference type="ChEBI" id="CHEBI:57385"/>
    </reaction>
    <physiologicalReaction direction="left-to-right" evidence="23">
        <dbReference type="Rhea" id="RHEA:40120"/>
    </physiologicalReaction>
</comment>
<protein>
    <recommendedName>
        <fullName evidence="17">Acyl-coenzyme A thioesterase THEM4</fullName>
        <ecNumber evidence="16">3.1.2.2</ecNumber>
    </recommendedName>
    <alternativeName>
        <fullName evidence="18">Thioesterase superfamily member 4</fullName>
    </alternativeName>
</protein>
<evidence type="ECO:0000256" key="6">
    <source>
        <dbReference type="ARBA" id="ARBA00022703"/>
    </source>
</evidence>
<keyword evidence="7" id="KW-0378">Hydrolase</keyword>
<dbReference type="CDD" id="cd03443">
    <property type="entry name" value="PaaI_thioesterase"/>
    <property type="match status" value="1"/>
</dbReference>
<name>A0ABY1N599_9ACTN</name>
<evidence type="ECO:0000256" key="10">
    <source>
        <dbReference type="ARBA" id="ARBA00023098"/>
    </source>
</evidence>
<dbReference type="EC" id="3.1.2.2" evidence="16"/>
<keyword evidence="9" id="KW-0809">Transit peptide</keyword>
<feature type="domain" description="Thioesterase" evidence="25">
    <location>
        <begin position="154"/>
        <end position="223"/>
    </location>
</feature>
<comment type="catalytic activity">
    <reaction evidence="13">
        <text>(5Z,8Z,11Z,14Z)-eicosatetraenoyl-CoA + H2O = (5Z,8Z,11Z,14Z)-eicosatetraenoate + CoA + H(+)</text>
        <dbReference type="Rhea" id="RHEA:40151"/>
        <dbReference type="ChEBI" id="CHEBI:15377"/>
        <dbReference type="ChEBI" id="CHEBI:15378"/>
        <dbReference type="ChEBI" id="CHEBI:32395"/>
        <dbReference type="ChEBI" id="CHEBI:57287"/>
        <dbReference type="ChEBI" id="CHEBI:57368"/>
    </reaction>
    <physiologicalReaction direction="left-to-right" evidence="13">
        <dbReference type="Rhea" id="RHEA:40152"/>
    </physiologicalReaction>
</comment>
<dbReference type="InterPro" id="IPR006683">
    <property type="entry name" value="Thioestr_dom"/>
</dbReference>
<keyword evidence="5" id="KW-0963">Cytoplasm</keyword>
<keyword evidence="8" id="KW-0276">Fatty acid metabolism</keyword>
<evidence type="ECO:0000256" key="22">
    <source>
        <dbReference type="ARBA" id="ARBA00048074"/>
    </source>
</evidence>
<evidence type="ECO:0000256" key="7">
    <source>
        <dbReference type="ARBA" id="ARBA00022801"/>
    </source>
</evidence>
<evidence type="ECO:0000256" key="21">
    <source>
        <dbReference type="ARBA" id="ARBA00047969"/>
    </source>
</evidence>
<dbReference type="SUPFAM" id="SSF54637">
    <property type="entry name" value="Thioesterase/thiol ester dehydrase-isomerase"/>
    <property type="match status" value="1"/>
</dbReference>
<evidence type="ECO:0000259" key="25">
    <source>
        <dbReference type="Pfam" id="PF03061"/>
    </source>
</evidence>
<evidence type="ECO:0000256" key="17">
    <source>
        <dbReference type="ARBA" id="ARBA00040123"/>
    </source>
</evidence>
<dbReference type="InterPro" id="IPR029069">
    <property type="entry name" value="HotDog_dom_sf"/>
</dbReference>
<reference evidence="26 27" key="1">
    <citation type="submission" date="2017-05" db="EMBL/GenBank/DDBJ databases">
        <authorList>
            <person name="Varghese N."/>
            <person name="Submissions S."/>
        </authorList>
    </citation>
    <scope>NUCLEOTIDE SEQUENCE [LARGE SCALE GENOMIC DNA]</scope>
    <source>
        <strain evidence="26 27">DSM 45139</strain>
    </source>
</reference>
<dbReference type="PANTHER" id="PTHR12418">
    <property type="entry name" value="ACYL-COENZYME A THIOESTERASE THEM4"/>
    <property type="match status" value="1"/>
</dbReference>